<dbReference type="Gene3D" id="3.40.50.1820">
    <property type="entry name" value="alpha/beta hydrolase"/>
    <property type="match status" value="1"/>
</dbReference>
<comment type="caution">
    <text evidence="9">The sequence shown here is derived from an EMBL/GenBank/DDBJ whole genome shotgun (WGS) entry which is preliminary data.</text>
</comment>
<evidence type="ECO:0000256" key="1">
    <source>
        <dbReference type="ARBA" id="ARBA00004173"/>
    </source>
</evidence>
<dbReference type="OrthoDB" id="1658288at2759"/>
<keyword evidence="10" id="KW-1185">Reference proteome</keyword>
<evidence type="ECO:0000256" key="5">
    <source>
        <dbReference type="ARBA" id="ARBA00022824"/>
    </source>
</evidence>
<evidence type="ECO:0000256" key="6">
    <source>
        <dbReference type="ARBA" id="ARBA00023128"/>
    </source>
</evidence>
<accession>A0A8K0SRH4</accession>
<evidence type="ECO:0000313" key="9">
    <source>
        <dbReference type="EMBL" id="KAH7318509.1"/>
    </source>
</evidence>
<dbReference type="PANTHER" id="PTHR48182:SF2">
    <property type="entry name" value="PROTEIN SERAC1"/>
    <property type="match status" value="1"/>
</dbReference>
<reference evidence="9" key="1">
    <citation type="journal article" date="2021" name="Nat. Commun.">
        <title>Genetic determinants of endophytism in the Arabidopsis root mycobiome.</title>
        <authorList>
            <person name="Mesny F."/>
            <person name="Miyauchi S."/>
            <person name="Thiergart T."/>
            <person name="Pickel B."/>
            <person name="Atanasova L."/>
            <person name="Karlsson M."/>
            <person name="Huettel B."/>
            <person name="Barry K.W."/>
            <person name="Haridas S."/>
            <person name="Chen C."/>
            <person name="Bauer D."/>
            <person name="Andreopoulos W."/>
            <person name="Pangilinan J."/>
            <person name="LaButti K."/>
            <person name="Riley R."/>
            <person name="Lipzen A."/>
            <person name="Clum A."/>
            <person name="Drula E."/>
            <person name="Henrissat B."/>
            <person name="Kohler A."/>
            <person name="Grigoriev I.V."/>
            <person name="Martin F.M."/>
            <person name="Hacquard S."/>
        </authorList>
    </citation>
    <scope>NUCLEOTIDE SEQUENCE</scope>
    <source>
        <strain evidence="9">MPI-CAGE-CH-0235</strain>
    </source>
</reference>
<dbReference type="GO" id="GO:0016020">
    <property type="term" value="C:membrane"/>
    <property type="evidence" value="ECO:0007669"/>
    <property type="project" value="UniProtKB-SubCell"/>
</dbReference>
<organism evidence="9 10">
    <name type="scientific">Stachybotrys elegans</name>
    <dbReference type="NCBI Taxonomy" id="80388"/>
    <lineage>
        <taxon>Eukaryota</taxon>
        <taxon>Fungi</taxon>
        <taxon>Dikarya</taxon>
        <taxon>Ascomycota</taxon>
        <taxon>Pezizomycotina</taxon>
        <taxon>Sordariomycetes</taxon>
        <taxon>Hypocreomycetidae</taxon>
        <taxon>Hypocreales</taxon>
        <taxon>Stachybotryaceae</taxon>
        <taxon>Stachybotrys</taxon>
    </lineage>
</organism>
<keyword evidence="5" id="KW-0256">Endoplasmic reticulum</keyword>
<dbReference type="AlphaFoldDB" id="A0A8K0SRH4"/>
<sequence length="390" mass="43450">MARTYRVRGIPLEWDADRLRAFLEAENNSPANTPLVGSLAHEIHRRSQTATISFPSGSELPNRQVRLPASNSLSRPQFITIDDDFLGITTLYMPPSQHHRVDVIALSGLGGHAFGSFKERGGDHMWIRDALPYDLTVGNAESSGIGRVMIYGYDSAVKNSNSFQNLEDLAICFHNSLLALIDVTDSTIGKPIIFVAHSLGGLILKQMLILLSKSEGDGHSRFLKSIYGIAFFGVPHDGMDITSLIPMATDNPNRPLVESLSRINPQIIPMLRRDFHHTLGEKNDSEVIYFYETRESPTAQEDAEGEWRMNGPNAVLVTKASATHGRYWEDGPDHICAIDRTHSDMVKFGPQDHEYDKVLQRLLGVVRRALLAPQRRARNPHANTHMQAGE</sequence>
<gene>
    <name evidence="9" type="ORF">B0I35DRAFT_451334</name>
</gene>
<protein>
    <recommendedName>
        <fullName evidence="8">DUF676 domain-containing protein</fullName>
    </recommendedName>
</protein>
<dbReference type="Proteomes" id="UP000813444">
    <property type="component" value="Unassembled WGS sequence"/>
</dbReference>
<comment type="subcellular location">
    <subcellularLocation>
        <location evidence="2">Endoplasmic reticulum</location>
    </subcellularLocation>
    <subcellularLocation>
        <location evidence="3">Membrane</location>
    </subcellularLocation>
    <subcellularLocation>
        <location evidence="1">Mitochondrion</location>
    </subcellularLocation>
</comment>
<dbReference type="SUPFAM" id="SSF53474">
    <property type="entry name" value="alpha/beta-Hydrolases"/>
    <property type="match status" value="1"/>
</dbReference>
<dbReference type="InterPro" id="IPR007751">
    <property type="entry name" value="DUF676_lipase-like"/>
</dbReference>
<feature type="domain" description="DUF676" evidence="8">
    <location>
        <begin position="158"/>
        <end position="232"/>
    </location>
</feature>
<evidence type="ECO:0000259" key="8">
    <source>
        <dbReference type="Pfam" id="PF05057"/>
    </source>
</evidence>
<dbReference type="GO" id="GO:0005783">
    <property type="term" value="C:endoplasmic reticulum"/>
    <property type="evidence" value="ECO:0007669"/>
    <property type="project" value="UniProtKB-SubCell"/>
</dbReference>
<evidence type="ECO:0000256" key="2">
    <source>
        <dbReference type="ARBA" id="ARBA00004240"/>
    </source>
</evidence>
<name>A0A8K0SRH4_9HYPO</name>
<dbReference type="Pfam" id="PF05057">
    <property type="entry name" value="DUF676"/>
    <property type="match status" value="1"/>
</dbReference>
<evidence type="ECO:0000256" key="7">
    <source>
        <dbReference type="ARBA" id="ARBA00023136"/>
    </source>
</evidence>
<dbReference type="PANTHER" id="PTHR48182">
    <property type="entry name" value="PROTEIN SERAC1"/>
    <property type="match status" value="1"/>
</dbReference>
<evidence type="ECO:0000313" key="10">
    <source>
        <dbReference type="Proteomes" id="UP000813444"/>
    </source>
</evidence>
<keyword evidence="6" id="KW-0496">Mitochondrion</keyword>
<keyword evidence="7" id="KW-0472">Membrane</keyword>
<evidence type="ECO:0000256" key="3">
    <source>
        <dbReference type="ARBA" id="ARBA00004370"/>
    </source>
</evidence>
<dbReference type="InterPro" id="IPR029058">
    <property type="entry name" value="AB_hydrolase_fold"/>
</dbReference>
<dbReference type="GO" id="GO:0005739">
    <property type="term" value="C:mitochondrion"/>
    <property type="evidence" value="ECO:0007669"/>
    <property type="project" value="UniProtKB-SubCell"/>
</dbReference>
<dbReference type="EMBL" id="JAGPNK010000007">
    <property type="protein sequence ID" value="KAH7318509.1"/>
    <property type="molecule type" value="Genomic_DNA"/>
</dbReference>
<comment type="similarity">
    <text evidence="4">Belongs to the putative lipase ROG1 family.</text>
</comment>
<dbReference type="InterPro" id="IPR052374">
    <property type="entry name" value="SERAC1"/>
</dbReference>
<proteinExistence type="inferred from homology"/>
<evidence type="ECO:0000256" key="4">
    <source>
        <dbReference type="ARBA" id="ARBA00007920"/>
    </source>
</evidence>